<dbReference type="RefSeq" id="WP_008511629.1">
    <property type="nucleotide sequence ID" value="NZ_CM001403.1"/>
</dbReference>
<evidence type="ECO:0000313" key="2">
    <source>
        <dbReference type="Proteomes" id="UP000002774"/>
    </source>
</evidence>
<proteinExistence type="predicted"/>
<accession>H1YCB3</accession>
<dbReference type="Proteomes" id="UP000002774">
    <property type="component" value="Chromosome"/>
</dbReference>
<dbReference type="EMBL" id="CM001403">
    <property type="protein sequence ID" value="EHQ30104.1"/>
    <property type="molecule type" value="Genomic_DNA"/>
</dbReference>
<name>H1YCB3_9SPHI</name>
<protein>
    <submittedName>
        <fullName evidence="1">Uncharacterized protein</fullName>
    </submittedName>
</protein>
<reference evidence="1" key="1">
    <citation type="submission" date="2011-09" db="EMBL/GenBank/DDBJ databases">
        <title>The permanent draft genome of Mucilaginibacter paludis DSM 18603.</title>
        <authorList>
            <consortium name="US DOE Joint Genome Institute (JGI-PGF)"/>
            <person name="Lucas S."/>
            <person name="Han J."/>
            <person name="Lapidus A."/>
            <person name="Bruce D."/>
            <person name="Goodwin L."/>
            <person name="Pitluck S."/>
            <person name="Peters L."/>
            <person name="Kyrpides N."/>
            <person name="Mavromatis K."/>
            <person name="Ivanova N."/>
            <person name="Mikhailova N."/>
            <person name="Held B."/>
            <person name="Detter J.C."/>
            <person name="Tapia R."/>
            <person name="Han C."/>
            <person name="Land M."/>
            <person name="Hauser L."/>
            <person name="Markowitz V."/>
            <person name="Cheng J.-F."/>
            <person name="Hugenholtz P."/>
            <person name="Woyke T."/>
            <person name="Wu D."/>
            <person name="Tindall B."/>
            <person name="Brambilla E."/>
            <person name="Klenk H.-P."/>
            <person name="Eisen J.A."/>
        </authorList>
    </citation>
    <scope>NUCLEOTIDE SEQUENCE [LARGE SCALE GENOMIC DNA]</scope>
    <source>
        <strain evidence="1">DSM 18603</strain>
    </source>
</reference>
<gene>
    <name evidence="1" type="ORF">Mucpa_6046</name>
</gene>
<evidence type="ECO:0000313" key="1">
    <source>
        <dbReference type="EMBL" id="EHQ30104.1"/>
    </source>
</evidence>
<dbReference type="AlphaFoldDB" id="H1YCB3"/>
<sequence length="90" mass="10095">MTTDEIVDILKAEFEGKDYVISWDVVWDIKILLSEDDDFDKASKSISESAIAIITQLEDLPGLSLTITQTESTPTQINSKSTFIYFSDDV</sequence>
<organism evidence="1 2">
    <name type="scientific">Mucilaginibacter paludis DSM 18603</name>
    <dbReference type="NCBI Taxonomy" id="714943"/>
    <lineage>
        <taxon>Bacteria</taxon>
        <taxon>Pseudomonadati</taxon>
        <taxon>Bacteroidota</taxon>
        <taxon>Sphingobacteriia</taxon>
        <taxon>Sphingobacteriales</taxon>
        <taxon>Sphingobacteriaceae</taxon>
        <taxon>Mucilaginibacter</taxon>
    </lineage>
</organism>
<keyword evidence="2" id="KW-1185">Reference proteome</keyword>
<dbReference type="HOGENOM" id="CLU_2437600_0_0_10"/>